<evidence type="ECO:0000313" key="2">
    <source>
        <dbReference type="Proteomes" id="UP000664132"/>
    </source>
</evidence>
<dbReference type="AlphaFoldDB" id="A0A8H7VYP9"/>
<organism evidence="1 2">
    <name type="scientific">Cadophora malorum</name>
    <dbReference type="NCBI Taxonomy" id="108018"/>
    <lineage>
        <taxon>Eukaryota</taxon>
        <taxon>Fungi</taxon>
        <taxon>Dikarya</taxon>
        <taxon>Ascomycota</taxon>
        <taxon>Pezizomycotina</taxon>
        <taxon>Leotiomycetes</taxon>
        <taxon>Helotiales</taxon>
        <taxon>Ploettnerulaceae</taxon>
        <taxon>Cadophora</taxon>
    </lineage>
</organism>
<comment type="caution">
    <text evidence="1">The sequence shown here is derived from an EMBL/GenBank/DDBJ whole genome shotgun (WGS) entry which is preliminary data.</text>
</comment>
<evidence type="ECO:0000313" key="1">
    <source>
        <dbReference type="EMBL" id="KAG4411641.1"/>
    </source>
</evidence>
<accession>A0A8H7VYP9</accession>
<keyword evidence="2" id="KW-1185">Reference proteome</keyword>
<name>A0A8H7VYP9_9HELO</name>
<protein>
    <submittedName>
        <fullName evidence="1">Uncharacterized protein</fullName>
    </submittedName>
</protein>
<dbReference type="Proteomes" id="UP000664132">
    <property type="component" value="Unassembled WGS sequence"/>
</dbReference>
<reference evidence="1" key="1">
    <citation type="submission" date="2021-02" db="EMBL/GenBank/DDBJ databases">
        <title>Genome sequence Cadophora malorum strain M34.</title>
        <authorList>
            <person name="Stefanovic E."/>
            <person name="Vu D."/>
            <person name="Scully C."/>
            <person name="Dijksterhuis J."/>
            <person name="Roader J."/>
            <person name="Houbraken J."/>
        </authorList>
    </citation>
    <scope>NUCLEOTIDE SEQUENCE</scope>
    <source>
        <strain evidence="1">M34</strain>
    </source>
</reference>
<gene>
    <name evidence="1" type="ORF">IFR04_015212</name>
</gene>
<dbReference type="EMBL" id="JAFJYH010000452">
    <property type="protein sequence ID" value="KAG4411641.1"/>
    <property type="molecule type" value="Genomic_DNA"/>
</dbReference>
<proteinExistence type="predicted"/>
<sequence>MEGPKPRNLLTLPTEIQVMIYRHAIESSGHLMLVKRAPGGSIPDGTHDYLPVSFDTNYCNGRENVLYDEENIIRFDWLRTCREIHRLSKDILLKETCFHIVPVQHFLDDSTASWGLPKYWRGISPANLVDVHLH</sequence>